<organism evidence="5 6">
    <name type="scientific">Candidatus Pullibacteroides excrementavium</name>
    <dbReference type="NCBI Taxonomy" id="2840905"/>
    <lineage>
        <taxon>Bacteria</taxon>
        <taxon>Pseudomonadati</taxon>
        <taxon>Bacteroidota</taxon>
        <taxon>Bacteroidia</taxon>
        <taxon>Bacteroidales</taxon>
        <taxon>Candidatus Pullibacteroides</taxon>
    </lineage>
</organism>
<proteinExistence type="inferred from homology"/>
<dbReference type="Pfam" id="PF00535">
    <property type="entry name" value="Glycos_transf_2"/>
    <property type="match status" value="1"/>
</dbReference>
<dbReference type="InterPro" id="IPR029044">
    <property type="entry name" value="Nucleotide-diphossugar_trans"/>
</dbReference>
<dbReference type="GO" id="GO:0016757">
    <property type="term" value="F:glycosyltransferase activity"/>
    <property type="evidence" value="ECO:0007669"/>
    <property type="project" value="UniProtKB-KW"/>
</dbReference>
<dbReference type="EMBL" id="JADIMZ010000051">
    <property type="protein sequence ID" value="MBO8432360.1"/>
    <property type="molecule type" value="Genomic_DNA"/>
</dbReference>
<feature type="domain" description="Glycosyltransferase 2-like" evidence="4">
    <location>
        <begin position="9"/>
        <end position="117"/>
    </location>
</feature>
<sequence length="345" mass="40002">MDYEVETAVVILNWNGRAFLEKFLPRLIECTPGPDTEIIVADNHSSDDSVDFMQRNYPEIRLIRNSENWGFAKGYNVALRQVKARFFVLLNSDIEVTPRWVEPVIAKMKADPMVAAAQPKLLSYDHREQFEYAGAAGGFIDYLGYPFCRGRVFDQVEMDHGQYDQDCELFWATGAALFVRADLYLEHGGLDDDFFAHMEEIDFCWRMKNLGYKIMYYPQSVVYHIGGGTLPKSSPRKTYLNFRNNMALLYKNLPDKALKPVMRKRKWMDLLAALMFLAKGQGGDFKAVFKARSDFKAWKPALTRKREQIPHPGYLQGIYRKSLVLAHYLHGVKRFDQLDIRCFDK</sequence>
<evidence type="ECO:0000256" key="1">
    <source>
        <dbReference type="ARBA" id="ARBA00006739"/>
    </source>
</evidence>
<evidence type="ECO:0000313" key="5">
    <source>
        <dbReference type="EMBL" id="MBO8432360.1"/>
    </source>
</evidence>
<protein>
    <submittedName>
        <fullName evidence="5">Glycosyltransferase family 2 protein</fullName>
    </submittedName>
</protein>
<gene>
    <name evidence="5" type="ORF">IAB08_03585</name>
</gene>
<dbReference type="InterPro" id="IPR001173">
    <property type="entry name" value="Glyco_trans_2-like"/>
</dbReference>
<dbReference type="Proteomes" id="UP000823612">
    <property type="component" value="Unassembled WGS sequence"/>
</dbReference>
<dbReference type="SUPFAM" id="SSF53448">
    <property type="entry name" value="Nucleotide-diphospho-sugar transferases"/>
    <property type="match status" value="1"/>
</dbReference>
<accession>A0A9D9DSY1</accession>
<reference evidence="5" key="2">
    <citation type="journal article" date="2021" name="PeerJ">
        <title>Extensive microbial diversity within the chicken gut microbiome revealed by metagenomics and culture.</title>
        <authorList>
            <person name="Gilroy R."/>
            <person name="Ravi A."/>
            <person name="Getino M."/>
            <person name="Pursley I."/>
            <person name="Horton D.L."/>
            <person name="Alikhan N.F."/>
            <person name="Baker D."/>
            <person name="Gharbi K."/>
            <person name="Hall N."/>
            <person name="Watson M."/>
            <person name="Adriaenssens E.M."/>
            <person name="Foster-Nyarko E."/>
            <person name="Jarju S."/>
            <person name="Secka A."/>
            <person name="Antonio M."/>
            <person name="Oren A."/>
            <person name="Chaudhuri R.R."/>
            <person name="La Ragione R."/>
            <person name="Hildebrand F."/>
            <person name="Pallen M.J."/>
        </authorList>
    </citation>
    <scope>NUCLEOTIDE SEQUENCE</scope>
    <source>
        <strain evidence="5">2889</strain>
    </source>
</reference>
<evidence type="ECO:0000256" key="2">
    <source>
        <dbReference type="ARBA" id="ARBA00022676"/>
    </source>
</evidence>
<comment type="similarity">
    <text evidence="1">Belongs to the glycosyltransferase 2 family.</text>
</comment>
<evidence type="ECO:0000256" key="3">
    <source>
        <dbReference type="ARBA" id="ARBA00022679"/>
    </source>
</evidence>
<dbReference type="AlphaFoldDB" id="A0A9D9DSY1"/>
<reference evidence="5" key="1">
    <citation type="submission" date="2020-10" db="EMBL/GenBank/DDBJ databases">
        <authorList>
            <person name="Gilroy R."/>
        </authorList>
    </citation>
    <scope>NUCLEOTIDE SEQUENCE</scope>
    <source>
        <strain evidence="5">2889</strain>
    </source>
</reference>
<keyword evidence="2" id="KW-0328">Glycosyltransferase</keyword>
<dbReference type="PANTHER" id="PTHR43179:SF12">
    <property type="entry name" value="GALACTOFURANOSYLTRANSFERASE GLFT2"/>
    <property type="match status" value="1"/>
</dbReference>
<dbReference type="CDD" id="cd04186">
    <property type="entry name" value="GT_2_like_c"/>
    <property type="match status" value="1"/>
</dbReference>
<keyword evidence="3" id="KW-0808">Transferase</keyword>
<name>A0A9D9DSY1_9BACT</name>
<dbReference type="PANTHER" id="PTHR43179">
    <property type="entry name" value="RHAMNOSYLTRANSFERASE WBBL"/>
    <property type="match status" value="1"/>
</dbReference>
<dbReference type="Gene3D" id="3.90.550.10">
    <property type="entry name" value="Spore Coat Polysaccharide Biosynthesis Protein SpsA, Chain A"/>
    <property type="match status" value="1"/>
</dbReference>
<comment type="caution">
    <text evidence="5">The sequence shown here is derived from an EMBL/GenBank/DDBJ whole genome shotgun (WGS) entry which is preliminary data.</text>
</comment>
<evidence type="ECO:0000313" key="6">
    <source>
        <dbReference type="Proteomes" id="UP000823612"/>
    </source>
</evidence>
<evidence type="ECO:0000259" key="4">
    <source>
        <dbReference type="Pfam" id="PF00535"/>
    </source>
</evidence>